<proteinExistence type="inferred from homology"/>
<comment type="similarity">
    <text evidence="1">Belongs to the LysR transcriptional regulatory family.</text>
</comment>
<name>F0SZ13_SYNGF</name>
<evidence type="ECO:0000256" key="4">
    <source>
        <dbReference type="ARBA" id="ARBA00023163"/>
    </source>
</evidence>
<gene>
    <name evidence="6" type="ordered locus">Sgly_2861</name>
</gene>
<evidence type="ECO:0000256" key="2">
    <source>
        <dbReference type="ARBA" id="ARBA00023015"/>
    </source>
</evidence>
<evidence type="ECO:0000256" key="3">
    <source>
        <dbReference type="ARBA" id="ARBA00023125"/>
    </source>
</evidence>
<dbReference type="PRINTS" id="PR00039">
    <property type="entry name" value="HTHLYSR"/>
</dbReference>
<dbReference type="EMBL" id="CP002547">
    <property type="protein sequence ID" value="ADY57131.1"/>
    <property type="molecule type" value="Genomic_DNA"/>
</dbReference>
<dbReference type="HOGENOM" id="CLU_039613_32_2_9"/>
<dbReference type="eggNOG" id="COG0583">
    <property type="taxonomic scope" value="Bacteria"/>
</dbReference>
<protein>
    <submittedName>
        <fullName evidence="6">Transcriptional regulator, LysR family</fullName>
    </submittedName>
</protein>
<keyword evidence="3" id="KW-0238">DNA-binding</keyword>
<feature type="domain" description="HTH lysR-type" evidence="5">
    <location>
        <begin position="1"/>
        <end position="58"/>
    </location>
</feature>
<dbReference type="PANTHER" id="PTHR30346">
    <property type="entry name" value="TRANSCRIPTIONAL DUAL REGULATOR HCAR-RELATED"/>
    <property type="match status" value="1"/>
</dbReference>
<dbReference type="Gene3D" id="3.40.190.10">
    <property type="entry name" value="Periplasmic binding protein-like II"/>
    <property type="match status" value="2"/>
</dbReference>
<sequence>MTLQQLRYAVEIANCASINEAAKRLFISQPSLSNAIKDLEAELGINIFMRTNRGIRISPAGVEFLAYAKQVLEQAELLESRYLGEKRKPQLFSISAQHYAFAVEAFVRLLKEEQTEEYEFNLRETRTYEIIEDVRNLHSEIGILYLSNFNEQIMSKIFADNDLRFTTLFQANPHIFISSQNPLSAKRRVALEDLDPYPCLTFEQGENHSFHFSEELFNTIRHKKSIRVTDRATLFNLVIGLNGYTISTGFLNYDLNGGQGIIAVPLESDEVFEVGWIVHKDVRLSQIATKYLAVLQKIIAEKYQD</sequence>
<dbReference type="RefSeq" id="WP_013625951.1">
    <property type="nucleotide sequence ID" value="NC_015172.1"/>
</dbReference>
<dbReference type="PANTHER" id="PTHR30346:SF0">
    <property type="entry name" value="HCA OPERON TRANSCRIPTIONAL ACTIVATOR HCAR"/>
    <property type="match status" value="1"/>
</dbReference>
<dbReference type="PROSITE" id="PS50931">
    <property type="entry name" value="HTH_LYSR"/>
    <property type="match status" value="1"/>
</dbReference>
<evidence type="ECO:0000313" key="7">
    <source>
        <dbReference type="Proteomes" id="UP000007488"/>
    </source>
</evidence>
<dbReference type="GO" id="GO:0032993">
    <property type="term" value="C:protein-DNA complex"/>
    <property type="evidence" value="ECO:0007669"/>
    <property type="project" value="TreeGrafter"/>
</dbReference>
<dbReference type="AlphaFoldDB" id="F0SZ13"/>
<dbReference type="SUPFAM" id="SSF53850">
    <property type="entry name" value="Periplasmic binding protein-like II"/>
    <property type="match status" value="1"/>
</dbReference>
<dbReference type="GO" id="GO:0003700">
    <property type="term" value="F:DNA-binding transcription factor activity"/>
    <property type="evidence" value="ECO:0007669"/>
    <property type="project" value="InterPro"/>
</dbReference>
<reference evidence="7" key="2">
    <citation type="submission" date="2011-02" db="EMBL/GenBank/DDBJ databases">
        <title>The complete genome of Syntrophobotulus glycolicus DSM 8271.</title>
        <authorList>
            <person name="Lucas S."/>
            <person name="Copeland A."/>
            <person name="Lapidus A."/>
            <person name="Bruce D."/>
            <person name="Goodwin L."/>
            <person name="Pitluck S."/>
            <person name="Kyrpides N."/>
            <person name="Mavromatis K."/>
            <person name="Pagani I."/>
            <person name="Ivanova N."/>
            <person name="Mikhailova N."/>
            <person name="Chertkov O."/>
            <person name="Held B."/>
            <person name="Detter J.C."/>
            <person name="Tapia R."/>
            <person name="Han C."/>
            <person name="Land M."/>
            <person name="Hauser L."/>
            <person name="Markowitz V."/>
            <person name="Cheng J.-F."/>
            <person name="Hugenholtz P."/>
            <person name="Woyke T."/>
            <person name="Wu D."/>
            <person name="Spring S."/>
            <person name="Schroeder M."/>
            <person name="Brambilla E."/>
            <person name="Klenk H.-P."/>
            <person name="Eisen J.A."/>
        </authorList>
    </citation>
    <scope>NUCLEOTIDE SEQUENCE [LARGE SCALE GENOMIC DNA]</scope>
    <source>
        <strain evidence="7">DSM 8271 / FlGlyR</strain>
    </source>
</reference>
<dbReference type="Gene3D" id="1.10.10.10">
    <property type="entry name" value="Winged helix-like DNA-binding domain superfamily/Winged helix DNA-binding domain"/>
    <property type="match status" value="1"/>
</dbReference>
<dbReference type="InterPro" id="IPR000847">
    <property type="entry name" value="LysR_HTH_N"/>
</dbReference>
<organism evidence="6 7">
    <name type="scientific">Syntrophobotulus glycolicus (strain DSM 8271 / FlGlyR)</name>
    <dbReference type="NCBI Taxonomy" id="645991"/>
    <lineage>
        <taxon>Bacteria</taxon>
        <taxon>Bacillati</taxon>
        <taxon>Bacillota</taxon>
        <taxon>Clostridia</taxon>
        <taxon>Eubacteriales</taxon>
        <taxon>Desulfitobacteriaceae</taxon>
        <taxon>Syntrophobotulus</taxon>
    </lineage>
</organism>
<evidence type="ECO:0000256" key="1">
    <source>
        <dbReference type="ARBA" id="ARBA00009437"/>
    </source>
</evidence>
<keyword evidence="2" id="KW-0805">Transcription regulation</keyword>
<accession>F0SZ13</accession>
<dbReference type="CDD" id="cd05466">
    <property type="entry name" value="PBP2_LTTR_substrate"/>
    <property type="match status" value="1"/>
</dbReference>
<keyword evidence="4" id="KW-0804">Transcription</keyword>
<dbReference type="GO" id="GO:0003677">
    <property type="term" value="F:DNA binding"/>
    <property type="evidence" value="ECO:0007669"/>
    <property type="project" value="UniProtKB-KW"/>
</dbReference>
<dbReference type="FunFam" id="1.10.10.10:FF:000001">
    <property type="entry name" value="LysR family transcriptional regulator"/>
    <property type="match status" value="1"/>
</dbReference>
<dbReference type="InterPro" id="IPR005119">
    <property type="entry name" value="LysR_subst-bd"/>
</dbReference>
<dbReference type="Proteomes" id="UP000007488">
    <property type="component" value="Chromosome"/>
</dbReference>
<dbReference type="OrthoDB" id="9803714at2"/>
<dbReference type="SUPFAM" id="SSF46785">
    <property type="entry name" value="Winged helix' DNA-binding domain"/>
    <property type="match status" value="1"/>
</dbReference>
<dbReference type="InterPro" id="IPR036388">
    <property type="entry name" value="WH-like_DNA-bd_sf"/>
</dbReference>
<dbReference type="Pfam" id="PF03466">
    <property type="entry name" value="LysR_substrate"/>
    <property type="match status" value="1"/>
</dbReference>
<reference evidence="6 7" key="1">
    <citation type="journal article" date="2011" name="Stand. Genomic Sci.">
        <title>Complete genome sequence of Syntrophobotulus glycolicus type strain (FlGlyR).</title>
        <authorList>
            <person name="Han C."/>
            <person name="Mwirichia R."/>
            <person name="Chertkov O."/>
            <person name="Held B."/>
            <person name="Lapidus A."/>
            <person name="Nolan M."/>
            <person name="Lucas S."/>
            <person name="Hammon N."/>
            <person name="Deshpande S."/>
            <person name="Cheng J.F."/>
            <person name="Tapia R."/>
            <person name="Goodwin L."/>
            <person name="Pitluck S."/>
            <person name="Huntemann M."/>
            <person name="Liolios K."/>
            <person name="Ivanova N."/>
            <person name="Pagani I."/>
            <person name="Mavromatis K."/>
            <person name="Ovchinikova G."/>
            <person name="Pati A."/>
            <person name="Chen A."/>
            <person name="Palaniappan K."/>
            <person name="Land M."/>
            <person name="Hauser L."/>
            <person name="Brambilla E.M."/>
            <person name="Rohde M."/>
            <person name="Spring S."/>
            <person name="Sikorski J."/>
            <person name="Goker M."/>
            <person name="Woyke T."/>
            <person name="Bristow J."/>
            <person name="Eisen J.A."/>
            <person name="Markowitz V."/>
            <person name="Hugenholtz P."/>
            <person name="Kyrpides N.C."/>
            <person name="Klenk H.P."/>
            <person name="Detter J.C."/>
        </authorList>
    </citation>
    <scope>NUCLEOTIDE SEQUENCE [LARGE SCALE GENOMIC DNA]</scope>
    <source>
        <strain evidence="7">DSM 8271 / FlGlyR</strain>
    </source>
</reference>
<dbReference type="Pfam" id="PF00126">
    <property type="entry name" value="HTH_1"/>
    <property type="match status" value="1"/>
</dbReference>
<evidence type="ECO:0000313" key="6">
    <source>
        <dbReference type="EMBL" id="ADY57131.1"/>
    </source>
</evidence>
<keyword evidence="7" id="KW-1185">Reference proteome</keyword>
<dbReference type="STRING" id="645991.Sgly_2861"/>
<dbReference type="KEGG" id="sgy:Sgly_2861"/>
<evidence type="ECO:0000259" key="5">
    <source>
        <dbReference type="PROSITE" id="PS50931"/>
    </source>
</evidence>
<dbReference type="InterPro" id="IPR036390">
    <property type="entry name" value="WH_DNA-bd_sf"/>
</dbReference>